<organism evidence="10">
    <name type="scientific">Dictyoglomus thermophilum</name>
    <dbReference type="NCBI Taxonomy" id="14"/>
    <lineage>
        <taxon>Bacteria</taxon>
        <taxon>Pseudomonadati</taxon>
        <taxon>Dictyoglomota</taxon>
        <taxon>Dictyoglomia</taxon>
        <taxon>Dictyoglomales</taxon>
        <taxon>Dictyoglomaceae</taxon>
        <taxon>Dictyoglomus</taxon>
    </lineage>
</organism>
<dbReference type="GO" id="GO:0006400">
    <property type="term" value="P:tRNA modification"/>
    <property type="evidence" value="ECO:0007669"/>
    <property type="project" value="UniProtKB-UniRule"/>
</dbReference>
<dbReference type="EC" id="6.3.4.19" evidence="8"/>
<dbReference type="CDD" id="cd01992">
    <property type="entry name" value="TilS_N"/>
    <property type="match status" value="1"/>
</dbReference>
<dbReference type="EMBL" id="DTDV01000019">
    <property type="protein sequence ID" value="HGK24245.1"/>
    <property type="molecule type" value="Genomic_DNA"/>
</dbReference>
<comment type="similarity">
    <text evidence="8">Belongs to the tRNA(Ile)-lysidine synthase family.</text>
</comment>
<accession>A0A7C2CN50</accession>
<keyword evidence="5 8" id="KW-0547">Nucleotide-binding</keyword>
<dbReference type="Gene3D" id="3.40.50.620">
    <property type="entry name" value="HUPs"/>
    <property type="match status" value="1"/>
</dbReference>
<gene>
    <name evidence="8 10" type="primary">tilS</name>
    <name evidence="10" type="ORF">ENU78_07455</name>
</gene>
<dbReference type="NCBIfam" id="TIGR02433">
    <property type="entry name" value="lysidine_TilS_C"/>
    <property type="match status" value="1"/>
</dbReference>
<feature type="domain" description="Lysidine-tRNA(Ile) synthetase C-terminal" evidence="9">
    <location>
        <begin position="376"/>
        <end position="449"/>
    </location>
</feature>
<evidence type="ECO:0000256" key="2">
    <source>
        <dbReference type="ARBA" id="ARBA00022490"/>
    </source>
</evidence>
<keyword evidence="6 8" id="KW-0067">ATP-binding</keyword>
<dbReference type="SUPFAM" id="SSF56037">
    <property type="entry name" value="PheT/TilS domain"/>
    <property type="match status" value="1"/>
</dbReference>
<feature type="binding site" evidence="8">
    <location>
        <begin position="36"/>
        <end position="41"/>
    </location>
    <ligand>
        <name>ATP</name>
        <dbReference type="ChEBI" id="CHEBI:30616"/>
    </ligand>
</feature>
<evidence type="ECO:0000256" key="7">
    <source>
        <dbReference type="ARBA" id="ARBA00048539"/>
    </source>
</evidence>
<dbReference type="GO" id="GO:0005737">
    <property type="term" value="C:cytoplasm"/>
    <property type="evidence" value="ECO:0007669"/>
    <property type="project" value="UniProtKB-SubCell"/>
</dbReference>
<comment type="caution">
    <text evidence="10">The sequence shown here is derived from an EMBL/GenBank/DDBJ whole genome shotgun (WGS) entry which is preliminary data.</text>
</comment>
<proteinExistence type="inferred from homology"/>
<sequence>MTKDISNLDYIEKKVLDFIKSESLISQGDSIILSVSGGSDSIALSEILYNLSSILNLNLYIVYIDHHVRLNTYIEKEIIKDYATSRSIPYAFLDIYTTDFTEKTLREERYKALIKFSEKIKFNKIALGHTLDDQIETIIMNFFKGYGIEGLCGIPTKRDNFIRPIIILSKEEILEYCKRKNLKYVDDFTNLLPITLRNRIRYQLIPFLKENIPQFPQSIISQSVILSIENDLLEKLSKKYFDGLKRSNNVIEIENEGWKLLHDAIKIRVLKEIFKNFNEELSNEAIFYILREMSIMEGSKTLEIGNTEIYLYNQKIYIYKKEEHELMLILPIPGEVKLPTGEILKAELIRNEGEPFNFKDLWHAYFDYDKIKAKELIVRNWKEGDRIEPFGLEGKSKKVQDVFVDKKIPKWKRKIIPLVTYKDKILWIPGVIRSDIAKVTNDTQTILHLSLKKEV</sequence>
<dbReference type="PANTHER" id="PTHR43033:SF1">
    <property type="entry name" value="TRNA(ILE)-LYSIDINE SYNTHASE-RELATED"/>
    <property type="match status" value="1"/>
</dbReference>
<comment type="function">
    <text evidence="8">Ligates lysine onto the cytidine present at position 34 of the AUA codon-specific tRNA(Ile) that contains the anticodon CAU, in an ATP-dependent manner. Cytidine is converted to lysidine, thus changing the amino acid specificity of the tRNA from methionine to isoleucine.</text>
</comment>
<dbReference type="AlphaFoldDB" id="A0A7C2CN50"/>
<dbReference type="InterPro" id="IPR012796">
    <property type="entry name" value="Lysidine-tRNA-synth_C"/>
</dbReference>
<evidence type="ECO:0000259" key="9">
    <source>
        <dbReference type="SMART" id="SM00977"/>
    </source>
</evidence>
<dbReference type="Pfam" id="PF01171">
    <property type="entry name" value="ATP_bind_3"/>
    <property type="match status" value="1"/>
</dbReference>
<evidence type="ECO:0000256" key="6">
    <source>
        <dbReference type="ARBA" id="ARBA00022840"/>
    </source>
</evidence>
<evidence type="ECO:0000256" key="5">
    <source>
        <dbReference type="ARBA" id="ARBA00022741"/>
    </source>
</evidence>
<evidence type="ECO:0000256" key="1">
    <source>
        <dbReference type="ARBA" id="ARBA00004496"/>
    </source>
</evidence>
<dbReference type="Pfam" id="PF11734">
    <property type="entry name" value="TilS_C"/>
    <property type="match status" value="1"/>
</dbReference>
<dbReference type="InterPro" id="IPR020825">
    <property type="entry name" value="Phe-tRNA_synthase-like_B3/B4"/>
</dbReference>
<comment type="catalytic activity">
    <reaction evidence="7 8">
        <text>cytidine(34) in tRNA(Ile2) + L-lysine + ATP = lysidine(34) in tRNA(Ile2) + AMP + diphosphate + H(+)</text>
        <dbReference type="Rhea" id="RHEA:43744"/>
        <dbReference type="Rhea" id="RHEA-COMP:10625"/>
        <dbReference type="Rhea" id="RHEA-COMP:10670"/>
        <dbReference type="ChEBI" id="CHEBI:15378"/>
        <dbReference type="ChEBI" id="CHEBI:30616"/>
        <dbReference type="ChEBI" id="CHEBI:32551"/>
        <dbReference type="ChEBI" id="CHEBI:33019"/>
        <dbReference type="ChEBI" id="CHEBI:82748"/>
        <dbReference type="ChEBI" id="CHEBI:83665"/>
        <dbReference type="ChEBI" id="CHEBI:456215"/>
        <dbReference type="EC" id="6.3.4.19"/>
    </reaction>
</comment>
<evidence type="ECO:0000256" key="3">
    <source>
        <dbReference type="ARBA" id="ARBA00022598"/>
    </source>
</evidence>
<dbReference type="InterPro" id="IPR011063">
    <property type="entry name" value="TilS/TtcA_N"/>
</dbReference>
<dbReference type="GO" id="GO:0032267">
    <property type="term" value="F:tRNA(Ile)-lysidine synthase activity"/>
    <property type="evidence" value="ECO:0007669"/>
    <property type="project" value="UniProtKB-EC"/>
</dbReference>
<evidence type="ECO:0000313" key="10">
    <source>
        <dbReference type="EMBL" id="HGK24245.1"/>
    </source>
</evidence>
<comment type="domain">
    <text evidence="8">The N-terminal region contains the highly conserved SGGXDS motif, predicted to be a P-loop motif involved in ATP binding.</text>
</comment>
<dbReference type="Gene3D" id="3.50.40.10">
    <property type="entry name" value="Phenylalanyl-trna Synthetase, Chain B, domain 3"/>
    <property type="match status" value="1"/>
</dbReference>
<dbReference type="InterPro" id="IPR014729">
    <property type="entry name" value="Rossmann-like_a/b/a_fold"/>
</dbReference>
<name>A0A7C2CN50_DICTH</name>
<dbReference type="InterPro" id="IPR012795">
    <property type="entry name" value="tRNA_Ile_lys_synt_N"/>
</dbReference>
<dbReference type="SMART" id="SM00977">
    <property type="entry name" value="TilS_C"/>
    <property type="match status" value="1"/>
</dbReference>
<dbReference type="SUPFAM" id="SSF52402">
    <property type="entry name" value="Adenine nucleotide alpha hydrolases-like"/>
    <property type="match status" value="1"/>
</dbReference>
<evidence type="ECO:0000256" key="8">
    <source>
        <dbReference type="HAMAP-Rule" id="MF_01161"/>
    </source>
</evidence>
<reference evidence="10" key="1">
    <citation type="journal article" date="2020" name="mSystems">
        <title>Genome- and Community-Level Interaction Insights into Carbon Utilization and Element Cycling Functions of Hydrothermarchaeota in Hydrothermal Sediment.</title>
        <authorList>
            <person name="Zhou Z."/>
            <person name="Liu Y."/>
            <person name="Xu W."/>
            <person name="Pan J."/>
            <person name="Luo Z.H."/>
            <person name="Li M."/>
        </authorList>
    </citation>
    <scope>NUCLEOTIDE SEQUENCE [LARGE SCALE GENOMIC DNA]</scope>
    <source>
        <strain evidence="10">SpSt-70</strain>
    </source>
</reference>
<dbReference type="GO" id="GO:0005524">
    <property type="term" value="F:ATP binding"/>
    <property type="evidence" value="ECO:0007669"/>
    <property type="project" value="UniProtKB-UniRule"/>
</dbReference>
<keyword evidence="4 8" id="KW-0819">tRNA processing</keyword>
<keyword evidence="3 8" id="KW-0436">Ligase</keyword>
<dbReference type="InterPro" id="IPR012094">
    <property type="entry name" value="tRNA_Ile_lys_synt"/>
</dbReference>
<dbReference type="PANTHER" id="PTHR43033">
    <property type="entry name" value="TRNA(ILE)-LYSIDINE SYNTHASE-RELATED"/>
    <property type="match status" value="1"/>
</dbReference>
<dbReference type="NCBIfam" id="TIGR02432">
    <property type="entry name" value="lysidine_TilS_N"/>
    <property type="match status" value="1"/>
</dbReference>
<dbReference type="SUPFAM" id="SSF82829">
    <property type="entry name" value="MesJ substrate recognition domain-like"/>
    <property type="match status" value="1"/>
</dbReference>
<keyword evidence="2 8" id="KW-0963">Cytoplasm</keyword>
<dbReference type="HAMAP" id="MF_01161">
    <property type="entry name" value="tRNA_Ile_lys_synt"/>
    <property type="match status" value="1"/>
</dbReference>
<comment type="subcellular location">
    <subcellularLocation>
        <location evidence="1 8">Cytoplasm</location>
    </subcellularLocation>
</comment>
<evidence type="ECO:0000256" key="4">
    <source>
        <dbReference type="ARBA" id="ARBA00022694"/>
    </source>
</evidence>
<protein>
    <recommendedName>
        <fullName evidence="8">tRNA(Ile)-lysidine synthase</fullName>
        <ecNumber evidence="8">6.3.4.19</ecNumber>
    </recommendedName>
    <alternativeName>
        <fullName evidence="8">tRNA(Ile)-2-lysyl-cytidine synthase</fullName>
    </alternativeName>
    <alternativeName>
        <fullName evidence="8">tRNA(Ile)-lysidine synthetase</fullName>
    </alternativeName>
</protein>